<feature type="domain" description="Ig-like" evidence="6">
    <location>
        <begin position="466"/>
        <end position="547"/>
    </location>
</feature>
<feature type="transmembrane region" description="Helical" evidence="4">
    <location>
        <begin position="1015"/>
        <end position="1037"/>
    </location>
</feature>
<evidence type="ECO:0000256" key="2">
    <source>
        <dbReference type="ARBA" id="ARBA00023157"/>
    </source>
</evidence>
<name>A0AB32TG01_DANRE</name>
<protein>
    <submittedName>
        <fullName evidence="8">Basement membrane-specific heparan sulfate proteoglycan core protein isoform X1</fullName>
    </submittedName>
</protein>
<dbReference type="Pfam" id="PF13927">
    <property type="entry name" value="Ig_3"/>
    <property type="match status" value="3"/>
</dbReference>
<feature type="domain" description="Ig-like" evidence="6">
    <location>
        <begin position="31"/>
        <end position="105"/>
    </location>
</feature>
<sequence length="1124" mass="126369">MEHFIIVLLTATVYTQVTAQNTNPPLSISKPSISRDPSHTVLYSSETVTLHCQVSNGPPALQYDWYKDSTDLNHHEGSFSAETSGIYECKAKKESSESDKSDTYTLDLQAIPTPTLSKPTYTEVYTSETVSLKCEIQGRTESWTYQWLKSGEKLQETTSQLVIQSAKTDHSGDYKCKGILQGRVETSDSNSVKVNIHAIPTPTLSKPTNKEVYTTEKVSLKCEIQGRTESWTYQWFKGGEKLQETTSKLDIQSAKTDHSGDYKCKGNLQGRVETSDSNSVRVNIHTIPTPMLSKPTYTELYTTEKVRLKCEIQGSTEHWNYQWFKGGEKLQETTSKLDIQSAKTDHSGTYKCKGNLQGRVETSDSNSVTVNINAIPTPTLSKPTYTEVYTSETVSLKCEIPGRTEHWNYQWFKGEEKLQEAKSQLDIRSATKDDSGVYKCKGILQGRVETPESDSVTINIHEPPQPKLSIESEWKSFYQTEKVTLKCSVDGDSNEWSYEWLKDATQLPKDKDDVSLSGKTLTISSAKAIHSGFYTCKGIHQTRKPVTTIESEKLQLQVAGVTPKPDIRKNQWFKPFYTGEEIQLDCSMNGTGWKYSWHNVKESKQMNTNSALTIGSASVSDTSGYLCKAKRGDFSVNSETLDVEVLQPPQPKLSIGSEWKSFYQTEKVTLKCSVDKDSGEWGYEWQYPNEEDISLSGNTLSISSANVNHSGVYSCVRKHLTRKSVTERKSEELKLHINGTTPKLNIIKHQWFKPFYTGEKIQLDCNMTGVGWKYSWYKVTDSKQINTNSLAISSASVSDTSGYLCKAKRGDFSVDSETLEVQVQKRPGPHIQSEWAEAYIGEKMSMQCLNVPSMNELENWSFRWFKGSKEIVSNDGTYIKGNTLTLSVQSSHGGEYECQAKLKDRPVETAKSKTQQLTVHALSVPKLEFTTKLDDIMKGEMTLKCEISDGREWNYTWYENEKMLNFSESETLTVLGTEERIKSEFKCKGVRTERPHFTAESNVLVANNLIFKRQILLAISGCLVCCILILILGCIALKFMRKPVEKKDPTENDLFFKMTDSNNQTATPLKEYMDNTAIEIAECKEIEELLTNGASVTQEGDAIKDEPVDSPAAGTNGLTSFKGI</sequence>
<keyword evidence="4" id="KW-0472">Membrane</keyword>
<feature type="domain" description="Ig-like" evidence="6">
    <location>
        <begin position="565"/>
        <end position="644"/>
    </location>
</feature>
<dbReference type="PANTHER" id="PTHR11481:SF112">
    <property type="entry name" value="FC RECEPTOR-LIKE PROTEIN 4-RELATED"/>
    <property type="match status" value="1"/>
</dbReference>
<feature type="domain" description="Ig-like" evidence="6">
    <location>
        <begin position="376"/>
        <end position="457"/>
    </location>
</feature>
<dbReference type="PROSITE" id="PS50835">
    <property type="entry name" value="IG_LIKE"/>
    <property type="match status" value="11"/>
</dbReference>
<feature type="domain" description="Ig-like" evidence="6">
    <location>
        <begin position="651"/>
        <end position="726"/>
    </location>
</feature>
<feature type="domain" description="Ig-like" evidence="6">
    <location>
        <begin position="925"/>
        <end position="987"/>
    </location>
</feature>
<evidence type="ECO:0000313" key="8">
    <source>
        <dbReference type="RefSeq" id="XP_068072954.1"/>
    </source>
</evidence>
<feature type="signal peptide" evidence="5">
    <location>
        <begin position="1"/>
        <end position="19"/>
    </location>
</feature>
<dbReference type="InterPro" id="IPR036179">
    <property type="entry name" value="Ig-like_dom_sf"/>
</dbReference>
<dbReference type="AlphaFoldDB" id="A0AB32TG01"/>
<dbReference type="InterPro" id="IPR013783">
    <property type="entry name" value="Ig-like_fold"/>
</dbReference>
<dbReference type="InterPro" id="IPR003599">
    <property type="entry name" value="Ig_sub"/>
</dbReference>
<feature type="chain" id="PRO_5044310957" evidence="5">
    <location>
        <begin position="20"/>
        <end position="1124"/>
    </location>
</feature>
<dbReference type="RefSeq" id="XP_068072954.1">
    <property type="nucleotide sequence ID" value="XM_068216853.2"/>
</dbReference>
<evidence type="ECO:0000256" key="5">
    <source>
        <dbReference type="SAM" id="SignalP"/>
    </source>
</evidence>
<evidence type="ECO:0000259" key="6">
    <source>
        <dbReference type="PROSITE" id="PS50835"/>
    </source>
</evidence>
<keyword evidence="1 5" id="KW-0732">Signal</keyword>
<evidence type="ECO:0000313" key="7">
    <source>
        <dbReference type="Proteomes" id="UP000000437"/>
    </source>
</evidence>
<dbReference type="AGR" id="ZFIN:ZDB-GENE-140106-99"/>
<dbReference type="ZFIN" id="ZDB-GENE-140106-99">
    <property type="gene designation" value="zmp:0000001139"/>
</dbReference>
<evidence type="ECO:0000256" key="4">
    <source>
        <dbReference type="SAM" id="Phobius"/>
    </source>
</evidence>
<feature type="domain" description="Ig-like" evidence="6">
    <location>
        <begin position="112"/>
        <end position="193"/>
    </location>
</feature>
<keyword evidence="2" id="KW-1015">Disulfide bond</keyword>
<dbReference type="InterPro" id="IPR050488">
    <property type="entry name" value="Ig_Fc_receptor"/>
</dbReference>
<dbReference type="GeneID" id="101884253"/>
<keyword evidence="4" id="KW-0812">Transmembrane</keyword>
<feature type="domain" description="Ig-like" evidence="6">
    <location>
        <begin position="829"/>
        <end position="918"/>
    </location>
</feature>
<feature type="region of interest" description="Disordered" evidence="3">
    <location>
        <begin position="1100"/>
        <end position="1124"/>
    </location>
</feature>
<dbReference type="Gene3D" id="2.60.40.10">
    <property type="entry name" value="Immunoglobulins"/>
    <property type="match status" value="11"/>
</dbReference>
<keyword evidence="7" id="KW-1185">Reference proteome</keyword>
<gene>
    <name evidence="8 9" type="primary">zmp:0000001139</name>
</gene>
<reference evidence="8" key="1">
    <citation type="submission" date="2025-08" db="UniProtKB">
        <authorList>
            <consortium name="RefSeq"/>
        </authorList>
    </citation>
    <scope>IDENTIFICATION</scope>
    <source>
        <strain evidence="8">Tuebingen</strain>
        <tissue evidence="8">Fibroblasts and whole tissue</tissue>
    </source>
</reference>
<dbReference type="CTD" id="101884253"/>
<evidence type="ECO:0000256" key="1">
    <source>
        <dbReference type="ARBA" id="ARBA00022729"/>
    </source>
</evidence>
<dbReference type="InterPro" id="IPR007110">
    <property type="entry name" value="Ig-like_dom"/>
</dbReference>
<dbReference type="Pfam" id="PF13895">
    <property type="entry name" value="Ig_2"/>
    <property type="match status" value="3"/>
</dbReference>
<evidence type="ECO:0000313" key="9">
    <source>
        <dbReference type="ZFIN" id="ZDB-GENE-140106-99"/>
    </source>
</evidence>
<dbReference type="Proteomes" id="UP000000437">
    <property type="component" value="Chromosome 23"/>
</dbReference>
<dbReference type="SMART" id="SM00408">
    <property type="entry name" value="IGc2"/>
    <property type="match status" value="9"/>
</dbReference>
<dbReference type="SUPFAM" id="SSF48726">
    <property type="entry name" value="Immunoglobulin"/>
    <property type="match status" value="9"/>
</dbReference>
<accession>A0AB32TG01</accession>
<keyword evidence="4" id="KW-1133">Transmembrane helix</keyword>
<dbReference type="InterPro" id="IPR003598">
    <property type="entry name" value="Ig_sub2"/>
</dbReference>
<proteinExistence type="predicted"/>
<dbReference type="SMART" id="SM00409">
    <property type="entry name" value="IG"/>
    <property type="match status" value="10"/>
</dbReference>
<feature type="domain" description="Ig-like" evidence="6">
    <location>
        <begin position="200"/>
        <end position="281"/>
    </location>
</feature>
<evidence type="ECO:0000256" key="3">
    <source>
        <dbReference type="SAM" id="MobiDB-lite"/>
    </source>
</evidence>
<organism evidence="7 8">
    <name type="scientific">Danio rerio</name>
    <name type="common">Zebrafish</name>
    <name type="synonym">Brachydanio rerio</name>
    <dbReference type="NCBI Taxonomy" id="7955"/>
    <lineage>
        <taxon>Eukaryota</taxon>
        <taxon>Metazoa</taxon>
        <taxon>Chordata</taxon>
        <taxon>Craniata</taxon>
        <taxon>Vertebrata</taxon>
        <taxon>Euteleostomi</taxon>
        <taxon>Actinopterygii</taxon>
        <taxon>Neopterygii</taxon>
        <taxon>Teleostei</taxon>
        <taxon>Ostariophysi</taxon>
        <taxon>Cypriniformes</taxon>
        <taxon>Danionidae</taxon>
        <taxon>Danioninae</taxon>
        <taxon>Danio</taxon>
    </lineage>
</organism>
<dbReference type="PANTHER" id="PTHR11481">
    <property type="entry name" value="IMMUNOGLOBULIN FC RECEPTOR"/>
    <property type="match status" value="1"/>
</dbReference>
<feature type="domain" description="Ig-like" evidence="6">
    <location>
        <begin position="742"/>
        <end position="822"/>
    </location>
</feature>
<feature type="domain" description="Ig-like" evidence="6">
    <location>
        <begin position="288"/>
        <end position="369"/>
    </location>
</feature>